<sequence length="440" mass="51112">MKICSSGGWITLDKNIFKNNKINEELFFYESESGLKIYLMPKSGYMKKYAVFATRYGSNDNKFIPIGEKEAIEVPEGIAHFLEHKLFEEPDENIFDKFSESGASVNAYTNFDQTAYLFSCTDNFYENLELLIKFVQNPYFTDENVEKEKGIIAQEIKMYQDNPGWKVFFNCLTGMYHNHPVKTDIAGTVESIQKIDKETLYTCYNTFYHPKNMVLFLVGDISFDEVIKVVNNSEKKNIKPGVDSIIRIYPEEPKEIKEKYIEEKLVTSIPIFTIGFKDDELGLEGKELVKREIVTNILLEMLFGKSSEFYQELYSEGLIDASFGGQYVGHKNYGHSIVVGQSYKPEVVLERINTYLEEIRNEGLNEEDFERIKKKDIGSNIMGFNSVEFIANNFINYLFLDFSFLDYLDVYKSISFEDALNRFNKHYRKDNYTLSVINPV</sequence>
<dbReference type="Proteomes" id="UP000462760">
    <property type="component" value="Unassembled WGS sequence"/>
</dbReference>
<dbReference type="PANTHER" id="PTHR11851">
    <property type="entry name" value="METALLOPROTEASE"/>
    <property type="match status" value="1"/>
</dbReference>
<gene>
    <name evidence="3" type="ORF">FYJ27_08230</name>
</gene>
<proteinExistence type="predicted"/>
<dbReference type="InterPro" id="IPR011249">
    <property type="entry name" value="Metalloenz_LuxS/M16"/>
</dbReference>
<dbReference type="SUPFAM" id="SSF63411">
    <property type="entry name" value="LuxS/MPP-like metallohydrolase"/>
    <property type="match status" value="2"/>
</dbReference>
<organism evidence="3 4">
    <name type="scientific">Anaerosalibacter bizertensis</name>
    <dbReference type="NCBI Taxonomy" id="932217"/>
    <lineage>
        <taxon>Bacteria</taxon>
        <taxon>Bacillati</taxon>
        <taxon>Bacillota</taxon>
        <taxon>Tissierellia</taxon>
        <taxon>Tissierellales</taxon>
        <taxon>Sporanaerobacteraceae</taxon>
        <taxon>Anaerosalibacter</taxon>
    </lineage>
</organism>
<dbReference type="Gene3D" id="3.30.830.10">
    <property type="entry name" value="Metalloenzyme, LuxS/M16 peptidase-like"/>
    <property type="match status" value="2"/>
</dbReference>
<dbReference type="AlphaFoldDB" id="A0A844FIE3"/>
<feature type="domain" description="Peptidase M16 N-terminal" evidence="1">
    <location>
        <begin position="74"/>
        <end position="188"/>
    </location>
</feature>
<dbReference type="Pfam" id="PF00675">
    <property type="entry name" value="Peptidase_M16"/>
    <property type="match status" value="1"/>
</dbReference>
<dbReference type="GO" id="GO:0046872">
    <property type="term" value="F:metal ion binding"/>
    <property type="evidence" value="ECO:0007669"/>
    <property type="project" value="InterPro"/>
</dbReference>
<protein>
    <submittedName>
        <fullName evidence="3">Insulinase family protein</fullName>
    </submittedName>
</protein>
<feature type="domain" description="Peptidase M16 C-terminal" evidence="2">
    <location>
        <begin position="194"/>
        <end position="374"/>
    </location>
</feature>
<dbReference type="EMBL" id="VULR01000010">
    <property type="protein sequence ID" value="MSS43712.1"/>
    <property type="molecule type" value="Genomic_DNA"/>
</dbReference>
<dbReference type="OrthoDB" id="9811314at2"/>
<evidence type="ECO:0000313" key="4">
    <source>
        <dbReference type="Proteomes" id="UP000462760"/>
    </source>
</evidence>
<evidence type="ECO:0000259" key="2">
    <source>
        <dbReference type="Pfam" id="PF05193"/>
    </source>
</evidence>
<dbReference type="PANTHER" id="PTHR11851:SF134">
    <property type="entry name" value="ZINC-DEPENDENT PROTEASE"/>
    <property type="match status" value="1"/>
</dbReference>
<dbReference type="Pfam" id="PF05193">
    <property type="entry name" value="Peptidase_M16_C"/>
    <property type="match status" value="1"/>
</dbReference>
<dbReference type="InterPro" id="IPR011765">
    <property type="entry name" value="Pept_M16_N"/>
</dbReference>
<evidence type="ECO:0000259" key="1">
    <source>
        <dbReference type="Pfam" id="PF00675"/>
    </source>
</evidence>
<accession>A0A844FIE3</accession>
<dbReference type="InterPro" id="IPR007863">
    <property type="entry name" value="Peptidase_M16_C"/>
</dbReference>
<name>A0A844FIE3_9FIRM</name>
<comment type="caution">
    <text evidence="3">The sequence shown here is derived from an EMBL/GenBank/DDBJ whole genome shotgun (WGS) entry which is preliminary data.</text>
</comment>
<dbReference type="InterPro" id="IPR050361">
    <property type="entry name" value="MPP/UQCRC_Complex"/>
</dbReference>
<evidence type="ECO:0000313" key="3">
    <source>
        <dbReference type="EMBL" id="MSS43712.1"/>
    </source>
</evidence>
<dbReference type="NCBIfam" id="NF047421">
    <property type="entry name" value="YfmH_fam"/>
    <property type="match status" value="1"/>
</dbReference>
<reference evidence="3 4" key="1">
    <citation type="submission" date="2019-08" db="EMBL/GenBank/DDBJ databases">
        <title>In-depth cultivation of the pig gut microbiome towards novel bacterial diversity and tailored functional studies.</title>
        <authorList>
            <person name="Wylensek D."/>
            <person name="Hitch T.C.A."/>
            <person name="Clavel T."/>
        </authorList>
    </citation>
    <scope>NUCLEOTIDE SEQUENCE [LARGE SCALE GENOMIC DNA]</scope>
    <source>
        <strain evidence="3 4">Med78-601-WT-4W-RMD-3</strain>
    </source>
</reference>